<comment type="caution">
    <text evidence="2">The sequence shown here is derived from an EMBL/GenBank/DDBJ whole genome shotgun (WGS) entry which is preliminary data.</text>
</comment>
<dbReference type="InterPro" id="IPR001202">
    <property type="entry name" value="WW_dom"/>
</dbReference>
<name>A0A812VVD9_SYMPI</name>
<dbReference type="PROSITE" id="PS50020">
    <property type="entry name" value="WW_DOMAIN_2"/>
    <property type="match status" value="1"/>
</dbReference>
<evidence type="ECO:0000313" key="3">
    <source>
        <dbReference type="Proteomes" id="UP000649617"/>
    </source>
</evidence>
<accession>A0A812VVD9</accession>
<feature type="non-terminal residue" evidence="2">
    <location>
        <position position="129"/>
    </location>
</feature>
<feature type="non-terminal residue" evidence="2">
    <location>
        <position position="1"/>
    </location>
</feature>
<evidence type="ECO:0000259" key="1">
    <source>
        <dbReference type="PROSITE" id="PS50020"/>
    </source>
</evidence>
<keyword evidence="3" id="KW-1185">Reference proteome</keyword>
<organism evidence="2 3">
    <name type="scientific">Symbiodinium pilosum</name>
    <name type="common">Dinoflagellate</name>
    <dbReference type="NCBI Taxonomy" id="2952"/>
    <lineage>
        <taxon>Eukaryota</taxon>
        <taxon>Sar</taxon>
        <taxon>Alveolata</taxon>
        <taxon>Dinophyceae</taxon>
        <taxon>Suessiales</taxon>
        <taxon>Symbiodiniaceae</taxon>
        <taxon>Symbiodinium</taxon>
    </lineage>
</organism>
<dbReference type="InterPro" id="IPR036020">
    <property type="entry name" value="WW_dom_sf"/>
</dbReference>
<proteinExistence type="predicted"/>
<dbReference type="Proteomes" id="UP000649617">
    <property type="component" value="Unassembled WGS sequence"/>
</dbReference>
<dbReference type="Gene3D" id="2.20.70.10">
    <property type="match status" value="1"/>
</dbReference>
<sequence length="129" mass="14672">VITALRRLGWSPRLRSLASANPSSDEWVAFPRSAQPTYYWNRRTGQSVWELPEEVEPAWTGYSDGDSAFFRCARTLETLWQLPPPAKMPSASPPAPCQSAEEHLRCLLEAEWVRLQGREAAIRQDMKLS</sequence>
<reference evidence="2" key="1">
    <citation type="submission" date="2021-02" db="EMBL/GenBank/DDBJ databases">
        <authorList>
            <person name="Dougan E. K."/>
            <person name="Rhodes N."/>
            <person name="Thang M."/>
            <person name="Chan C."/>
        </authorList>
    </citation>
    <scope>NUCLEOTIDE SEQUENCE</scope>
</reference>
<dbReference type="OrthoDB" id="191651at2759"/>
<dbReference type="AlphaFoldDB" id="A0A812VVD9"/>
<gene>
    <name evidence="2" type="primary">ABCB10</name>
    <name evidence="2" type="ORF">SPIL2461_LOCUS17542</name>
</gene>
<dbReference type="SUPFAM" id="SSF51045">
    <property type="entry name" value="WW domain"/>
    <property type="match status" value="1"/>
</dbReference>
<feature type="domain" description="WW" evidence="1">
    <location>
        <begin position="21"/>
        <end position="54"/>
    </location>
</feature>
<dbReference type="EMBL" id="CAJNIZ010043233">
    <property type="protein sequence ID" value="CAE7654482.1"/>
    <property type="molecule type" value="Genomic_DNA"/>
</dbReference>
<protein>
    <submittedName>
        <fullName evidence="2">ABCB10 protein</fullName>
    </submittedName>
</protein>
<evidence type="ECO:0000313" key="2">
    <source>
        <dbReference type="EMBL" id="CAE7654482.1"/>
    </source>
</evidence>